<dbReference type="STRING" id="74649.A0A2P6P6X7"/>
<comment type="similarity">
    <text evidence="7">Belongs to the protein kinase superfamily. STE Ser/Thr protein kinase family. MAP kinase kinase subfamily.</text>
</comment>
<evidence type="ECO:0000256" key="14">
    <source>
        <dbReference type="SAM" id="MobiDB-lite"/>
    </source>
</evidence>
<evidence type="ECO:0000256" key="8">
    <source>
        <dbReference type="ARBA" id="ARBA00038999"/>
    </source>
</evidence>
<dbReference type="OrthoDB" id="10252354at2759"/>
<dbReference type="InterPro" id="IPR011009">
    <property type="entry name" value="Kinase-like_dom_sf"/>
</dbReference>
<sequence>MALLQQRRKIPSLSLASTAVNHRPILSLQTIPRPAVTTTITSSSSTAPISASDLERLQVLGHGSGGTVYKVLHKPTSTPYALKQIHSPAADSSSDNNTLQSELDILRRTTGSPYVVHCHAIFEKPSGDVSVLMEYMDLGSLETLLKSQGPFSEEKLAPIARQVLEGLDYLHKTHKIVHRDIKPGNLLMNNKKEVKIADFGCSSDESCSSSVGTCAYMSPERFDPERYGGSHNGYASDIWSFGVTIMELYMGYFPLLPKGQRPDWASLMCAICFGDVPCLPEGASEDFRSFLECCMHKEASKRWTAAQLLTHPFVCKAPSEECKPNLFDKKRKRDDDGVERSERSQKSIKVEVC</sequence>
<dbReference type="AlphaFoldDB" id="A0A2P6P6X7"/>
<reference evidence="16 17" key="1">
    <citation type="journal article" date="2018" name="Nat. Genet.">
        <title>The Rosa genome provides new insights in the design of modern roses.</title>
        <authorList>
            <person name="Bendahmane M."/>
        </authorList>
    </citation>
    <scope>NUCLEOTIDE SEQUENCE [LARGE SCALE GENOMIC DNA]</scope>
    <source>
        <strain evidence="17">cv. Old Blush</strain>
    </source>
</reference>
<dbReference type="Proteomes" id="UP000238479">
    <property type="component" value="Chromosome 7"/>
</dbReference>
<feature type="binding site" evidence="12">
    <location>
        <position position="83"/>
    </location>
    <ligand>
        <name>ATP</name>
        <dbReference type="ChEBI" id="CHEBI:30616"/>
    </ligand>
</feature>
<dbReference type="EMBL" id="PDCK01000045">
    <property type="protein sequence ID" value="PRQ17683.1"/>
    <property type="molecule type" value="Genomic_DNA"/>
</dbReference>
<dbReference type="FunFam" id="3.30.200.20:FF:000040">
    <property type="entry name" value="Dual specificity mitogen-activated protein kinase kinase"/>
    <property type="match status" value="1"/>
</dbReference>
<evidence type="ECO:0000256" key="13">
    <source>
        <dbReference type="RuleBase" id="RU000304"/>
    </source>
</evidence>
<dbReference type="PANTHER" id="PTHR48013">
    <property type="entry name" value="DUAL SPECIFICITY MITOGEN-ACTIVATED PROTEIN KINASE KINASE 5-RELATED"/>
    <property type="match status" value="1"/>
</dbReference>
<evidence type="ECO:0000256" key="3">
    <source>
        <dbReference type="ARBA" id="ARBA00022679"/>
    </source>
</evidence>
<dbReference type="InterPro" id="IPR017441">
    <property type="entry name" value="Protein_kinase_ATP_BS"/>
</dbReference>
<accession>A0A2P6P6X7</accession>
<dbReference type="Gene3D" id="1.10.510.10">
    <property type="entry name" value="Transferase(Phosphotransferase) domain 1"/>
    <property type="match status" value="1"/>
</dbReference>
<evidence type="ECO:0000313" key="16">
    <source>
        <dbReference type="EMBL" id="PRQ17683.1"/>
    </source>
</evidence>
<keyword evidence="17" id="KW-1185">Reference proteome</keyword>
<dbReference type="GO" id="GO:0005524">
    <property type="term" value="F:ATP binding"/>
    <property type="evidence" value="ECO:0007669"/>
    <property type="project" value="UniProtKB-UniRule"/>
</dbReference>
<dbReference type="OMA" id="RWIRERC"/>
<dbReference type="GO" id="GO:0004708">
    <property type="term" value="F:MAP kinase kinase activity"/>
    <property type="evidence" value="ECO:0007669"/>
    <property type="project" value="UniProtKB-EC"/>
</dbReference>
<dbReference type="FunFam" id="1.10.510.10:FF:000350">
    <property type="entry name" value="Mitogen-activated protein kinase 2"/>
    <property type="match status" value="1"/>
</dbReference>
<dbReference type="InterPro" id="IPR008271">
    <property type="entry name" value="Ser/Thr_kinase_AS"/>
</dbReference>
<feature type="region of interest" description="Disordered" evidence="14">
    <location>
        <begin position="327"/>
        <end position="353"/>
    </location>
</feature>
<dbReference type="SMART" id="SM00220">
    <property type="entry name" value="S_TKc"/>
    <property type="match status" value="1"/>
</dbReference>
<dbReference type="EC" id="2.7.12.2" evidence="8"/>
<dbReference type="PANTHER" id="PTHR48013:SF9">
    <property type="entry name" value="DUAL SPECIFICITY MITOGEN-ACTIVATED PROTEIN KINASE KINASE 5"/>
    <property type="match status" value="1"/>
</dbReference>
<evidence type="ECO:0000256" key="9">
    <source>
        <dbReference type="ARBA" id="ARBA00049014"/>
    </source>
</evidence>
<keyword evidence="4 12" id="KW-0547">Nucleotide-binding</keyword>
<evidence type="ECO:0000256" key="10">
    <source>
        <dbReference type="ARBA" id="ARBA00049299"/>
    </source>
</evidence>
<gene>
    <name evidence="16" type="ORF">RchiOBHm_Chr7g0197661</name>
</gene>
<evidence type="ECO:0000256" key="4">
    <source>
        <dbReference type="ARBA" id="ARBA00022741"/>
    </source>
</evidence>
<dbReference type="GO" id="GO:0006950">
    <property type="term" value="P:response to stress"/>
    <property type="evidence" value="ECO:0007669"/>
    <property type="project" value="UniProtKB-ARBA"/>
</dbReference>
<evidence type="ECO:0000256" key="2">
    <source>
        <dbReference type="ARBA" id="ARBA00022553"/>
    </source>
</evidence>
<evidence type="ECO:0000256" key="6">
    <source>
        <dbReference type="ARBA" id="ARBA00022840"/>
    </source>
</evidence>
<keyword evidence="5 16" id="KW-0418">Kinase</keyword>
<keyword evidence="3 16" id="KW-0808">Transferase</keyword>
<dbReference type="Gene3D" id="3.30.200.20">
    <property type="entry name" value="Phosphorylase Kinase, domain 1"/>
    <property type="match status" value="1"/>
</dbReference>
<proteinExistence type="inferred from homology"/>
<evidence type="ECO:0000256" key="5">
    <source>
        <dbReference type="ARBA" id="ARBA00022777"/>
    </source>
</evidence>
<dbReference type="Gramene" id="PRQ17683">
    <property type="protein sequence ID" value="PRQ17683"/>
    <property type="gene ID" value="RchiOBHm_Chr7g0197661"/>
</dbReference>
<dbReference type="PROSITE" id="PS00108">
    <property type="entry name" value="PROTEIN_KINASE_ST"/>
    <property type="match status" value="1"/>
</dbReference>
<dbReference type="PROSITE" id="PS00107">
    <property type="entry name" value="PROTEIN_KINASE_ATP"/>
    <property type="match status" value="1"/>
</dbReference>
<evidence type="ECO:0000256" key="1">
    <source>
        <dbReference type="ARBA" id="ARBA00022527"/>
    </source>
</evidence>
<comment type="catalytic activity">
    <reaction evidence="10">
        <text>L-threonyl-[protein] + ATP = O-phospho-L-threonyl-[protein] + ADP + H(+)</text>
        <dbReference type="Rhea" id="RHEA:46608"/>
        <dbReference type="Rhea" id="RHEA-COMP:11060"/>
        <dbReference type="Rhea" id="RHEA-COMP:11605"/>
        <dbReference type="ChEBI" id="CHEBI:15378"/>
        <dbReference type="ChEBI" id="CHEBI:30013"/>
        <dbReference type="ChEBI" id="CHEBI:30616"/>
        <dbReference type="ChEBI" id="CHEBI:61977"/>
        <dbReference type="ChEBI" id="CHEBI:456216"/>
        <dbReference type="EC" id="2.7.12.2"/>
    </reaction>
</comment>
<name>A0A2P6P6X7_ROSCH</name>
<dbReference type="Pfam" id="PF00069">
    <property type="entry name" value="Pkinase"/>
    <property type="match status" value="1"/>
</dbReference>
<evidence type="ECO:0000313" key="17">
    <source>
        <dbReference type="Proteomes" id="UP000238479"/>
    </source>
</evidence>
<feature type="domain" description="Protein kinase" evidence="15">
    <location>
        <begin position="54"/>
        <end position="314"/>
    </location>
</feature>
<dbReference type="CDD" id="cd06623">
    <property type="entry name" value="PKc_MAPKK_plant_like"/>
    <property type="match status" value="1"/>
</dbReference>
<keyword evidence="2" id="KW-0597">Phosphoprotein</keyword>
<dbReference type="GO" id="GO:0051707">
    <property type="term" value="P:response to other organism"/>
    <property type="evidence" value="ECO:0007669"/>
    <property type="project" value="UniProtKB-ARBA"/>
</dbReference>
<protein>
    <recommendedName>
        <fullName evidence="8">mitogen-activated protein kinase kinase</fullName>
        <ecNumber evidence="8">2.7.12.2</ecNumber>
    </recommendedName>
</protein>
<dbReference type="PROSITE" id="PS50011">
    <property type="entry name" value="PROTEIN_KINASE_DOM"/>
    <property type="match status" value="1"/>
</dbReference>
<keyword evidence="6 12" id="KW-0067">ATP-binding</keyword>
<dbReference type="GO" id="GO:0004713">
    <property type="term" value="F:protein tyrosine kinase activity"/>
    <property type="evidence" value="ECO:0007669"/>
    <property type="project" value="RHEA"/>
</dbReference>
<dbReference type="InterPro" id="IPR000719">
    <property type="entry name" value="Prot_kinase_dom"/>
</dbReference>
<evidence type="ECO:0000259" key="15">
    <source>
        <dbReference type="PROSITE" id="PS50011"/>
    </source>
</evidence>
<dbReference type="SUPFAM" id="SSF56112">
    <property type="entry name" value="Protein kinase-like (PK-like)"/>
    <property type="match status" value="1"/>
</dbReference>
<organism evidence="16 17">
    <name type="scientific">Rosa chinensis</name>
    <name type="common">China rose</name>
    <dbReference type="NCBI Taxonomy" id="74649"/>
    <lineage>
        <taxon>Eukaryota</taxon>
        <taxon>Viridiplantae</taxon>
        <taxon>Streptophyta</taxon>
        <taxon>Embryophyta</taxon>
        <taxon>Tracheophyta</taxon>
        <taxon>Spermatophyta</taxon>
        <taxon>Magnoliopsida</taxon>
        <taxon>eudicotyledons</taxon>
        <taxon>Gunneridae</taxon>
        <taxon>Pentapetalae</taxon>
        <taxon>rosids</taxon>
        <taxon>fabids</taxon>
        <taxon>Rosales</taxon>
        <taxon>Rosaceae</taxon>
        <taxon>Rosoideae</taxon>
        <taxon>Rosoideae incertae sedis</taxon>
        <taxon>Rosa</taxon>
    </lineage>
</organism>
<keyword evidence="1 13" id="KW-0723">Serine/threonine-protein kinase</keyword>
<evidence type="ECO:0000256" key="12">
    <source>
        <dbReference type="PROSITE-ProRule" id="PRU10141"/>
    </source>
</evidence>
<evidence type="ECO:0000256" key="11">
    <source>
        <dbReference type="ARBA" id="ARBA00051693"/>
    </source>
</evidence>
<evidence type="ECO:0000256" key="7">
    <source>
        <dbReference type="ARBA" id="ARBA00038035"/>
    </source>
</evidence>
<dbReference type="GO" id="GO:0004674">
    <property type="term" value="F:protein serine/threonine kinase activity"/>
    <property type="evidence" value="ECO:0007669"/>
    <property type="project" value="UniProtKB-KW"/>
</dbReference>
<dbReference type="GO" id="GO:0106310">
    <property type="term" value="F:protein serine kinase activity"/>
    <property type="evidence" value="ECO:0007669"/>
    <property type="project" value="RHEA"/>
</dbReference>
<comment type="caution">
    <text evidence="16">The sequence shown here is derived from an EMBL/GenBank/DDBJ whole genome shotgun (WGS) entry which is preliminary data.</text>
</comment>
<comment type="catalytic activity">
    <reaction evidence="9">
        <text>L-seryl-[protein] + ATP = O-phospho-L-seryl-[protein] + ADP + H(+)</text>
        <dbReference type="Rhea" id="RHEA:17989"/>
        <dbReference type="Rhea" id="RHEA-COMP:9863"/>
        <dbReference type="Rhea" id="RHEA-COMP:11604"/>
        <dbReference type="ChEBI" id="CHEBI:15378"/>
        <dbReference type="ChEBI" id="CHEBI:29999"/>
        <dbReference type="ChEBI" id="CHEBI:30616"/>
        <dbReference type="ChEBI" id="CHEBI:83421"/>
        <dbReference type="ChEBI" id="CHEBI:456216"/>
        <dbReference type="EC" id="2.7.12.2"/>
    </reaction>
</comment>
<comment type="catalytic activity">
    <reaction evidence="11">
        <text>L-tyrosyl-[protein] + ATP = O-phospho-L-tyrosyl-[protein] + ADP + H(+)</text>
        <dbReference type="Rhea" id="RHEA:10596"/>
        <dbReference type="Rhea" id="RHEA-COMP:10136"/>
        <dbReference type="Rhea" id="RHEA-COMP:20101"/>
        <dbReference type="ChEBI" id="CHEBI:15378"/>
        <dbReference type="ChEBI" id="CHEBI:30616"/>
        <dbReference type="ChEBI" id="CHEBI:46858"/>
        <dbReference type="ChEBI" id="CHEBI:61978"/>
        <dbReference type="ChEBI" id="CHEBI:456216"/>
        <dbReference type="EC" id="2.7.12.2"/>
    </reaction>
</comment>